<dbReference type="Pfam" id="PF09961">
    <property type="entry name" value="DUF2195"/>
    <property type="match status" value="1"/>
</dbReference>
<feature type="signal peptide" evidence="1">
    <location>
        <begin position="1"/>
        <end position="27"/>
    </location>
</feature>
<keyword evidence="1" id="KW-0732">Signal</keyword>
<keyword evidence="3" id="KW-1185">Reference proteome</keyword>
<dbReference type="EMBL" id="NEVT01000008">
    <property type="protein sequence ID" value="OZI72558.1"/>
    <property type="molecule type" value="Genomic_DNA"/>
</dbReference>
<accession>A0A261VEI5</accession>
<dbReference type="Proteomes" id="UP000215633">
    <property type="component" value="Unassembled WGS sequence"/>
</dbReference>
<evidence type="ECO:0000313" key="2">
    <source>
        <dbReference type="EMBL" id="OZI72558.1"/>
    </source>
</evidence>
<sequence length="132" mass="13389">MEARLSNNPLRLAALLAAALCVPAAQAAGPVTVENALAACVDVRPGLRSTADGQLLLRADLRLKQSIGRCGCKSAIATYTSQAVLEGGHRSLLQRGSLRVRESGARTLTLASDAGLAGEGGIVLSLGCAAPD</sequence>
<protein>
    <recommendedName>
        <fullName evidence="4">DUF2195 domain-containing protein</fullName>
    </recommendedName>
</protein>
<dbReference type="AlphaFoldDB" id="A0A261VEI5"/>
<evidence type="ECO:0000313" key="3">
    <source>
        <dbReference type="Proteomes" id="UP000215633"/>
    </source>
</evidence>
<gene>
    <name evidence="2" type="ORF">CAL24_19925</name>
</gene>
<reference evidence="3" key="1">
    <citation type="submission" date="2017-05" db="EMBL/GenBank/DDBJ databases">
        <title>Complete and WGS of Bordetella genogroups.</title>
        <authorList>
            <person name="Spilker T."/>
            <person name="Lipuma J."/>
        </authorList>
    </citation>
    <scope>NUCLEOTIDE SEQUENCE [LARGE SCALE GENOMIC DNA]</scope>
    <source>
        <strain evidence="3">AU8256</strain>
    </source>
</reference>
<organism evidence="2 3">
    <name type="scientific">Bordetella genomosp. 2</name>
    <dbReference type="NCBI Taxonomy" id="1983456"/>
    <lineage>
        <taxon>Bacteria</taxon>
        <taxon>Pseudomonadati</taxon>
        <taxon>Pseudomonadota</taxon>
        <taxon>Betaproteobacteria</taxon>
        <taxon>Burkholderiales</taxon>
        <taxon>Alcaligenaceae</taxon>
        <taxon>Bordetella</taxon>
    </lineage>
</organism>
<evidence type="ECO:0008006" key="4">
    <source>
        <dbReference type="Google" id="ProtNLM"/>
    </source>
</evidence>
<dbReference type="InterPro" id="IPR018696">
    <property type="entry name" value="DUF2195"/>
</dbReference>
<evidence type="ECO:0000256" key="1">
    <source>
        <dbReference type="SAM" id="SignalP"/>
    </source>
</evidence>
<feature type="chain" id="PRO_5013057135" description="DUF2195 domain-containing protein" evidence="1">
    <location>
        <begin position="28"/>
        <end position="132"/>
    </location>
</feature>
<name>A0A261VEI5_9BORD</name>
<proteinExistence type="predicted"/>
<comment type="caution">
    <text evidence="2">The sequence shown here is derived from an EMBL/GenBank/DDBJ whole genome shotgun (WGS) entry which is preliminary data.</text>
</comment>